<dbReference type="InterPro" id="IPR016181">
    <property type="entry name" value="Acyl_CoA_acyltransferase"/>
</dbReference>
<dbReference type="RefSeq" id="WP_131829872.1">
    <property type="nucleotide sequence ID" value="NZ_FUXL01000003.1"/>
</dbReference>
<dbReference type="Proteomes" id="UP000190135">
    <property type="component" value="Unassembled WGS sequence"/>
</dbReference>
<dbReference type="PROSITE" id="PS51186">
    <property type="entry name" value="GNAT"/>
    <property type="match status" value="1"/>
</dbReference>
<dbReference type="SUPFAM" id="SSF55729">
    <property type="entry name" value="Acyl-CoA N-acyltransferases (Nat)"/>
    <property type="match status" value="1"/>
</dbReference>
<gene>
    <name evidence="2" type="ORF">SAMN05428963_103387</name>
</gene>
<dbReference type="Gene3D" id="3.40.630.30">
    <property type="match status" value="1"/>
</dbReference>
<sequence>MESRPKAHGINDLRVEIVTTQEQMLHTLAVRAICFMEEHGYSAYQTFDGNDFQATHINVYANGEPVGSARLRWFRDFAKMERTSFRKAWRGGEILRRCSDFVFDHVARKGYDRLITHAQPGYARVWRRYLGFELVDGKEPLLFDGHGEPYVELVKHLDVPSNAITTDAPMSTLFRIEGQWDEPSQFEARS</sequence>
<dbReference type="EMBL" id="FUXL01000003">
    <property type="protein sequence ID" value="SJZ87685.1"/>
    <property type="molecule type" value="Genomic_DNA"/>
</dbReference>
<proteinExistence type="predicted"/>
<dbReference type="AlphaFoldDB" id="A0A1T4P7Y2"/>
<dbReference type="GO" id="GO:0016747">
    <property type="term" value="F:acyltransferase activity, transferring groups other than amino-acyl groups"/>
    <property type="evidence" value="ECO:0007669"/>
    <property type="project" value="InterPro"/>
</dbReference>
<protein>
    <recommendedName>
        <fullName evidence="1">N-acetyltransferase domain-containing protein</fullName>
    </recommendedName>
</protein>
<accession>A0A1T4P7Y2</accession>
<dbReference type="OrthoDB" id="9796171at2"/>
<organism evidence="2 3">
    <name type="scientific">Consotaella salsifontis</name>
    <dbReference type="NCBI Taxonomy" id="1365950"/>
    <lineage>
        <taxon>Bacteria</taxon>
        <taxon>Pseudomonadati</taxon>
        <taxon>Pseudomonadota</taxon>
        <taxon>Alphaproteobacteria</taxon>
        <taxon>Hyphomicrobiales</taxon>
        <taxon>Aurantimonadaceae</taxon>
        <taxon>Consotaella</taxon>
    </lineage>
</organism>
<reference evidence="2 3" key="1">
    <citation type="submission" date="2017-02" db="EMBL/GenBank/DDBJ databases">
        <authorList>
            <person name="Peterson S.W."/>
        </authorList>
    </citation>
    <scope>NUCLEOTIDE SEQUENCE [LARGE SCALE GENOMIC DNA]</scope>
    <source>
        <strain evidence="2 3">USBA 369</strain>
    </source>
</reference>
<dbReference type="InterPro" id="IPR000182">
    <property type="entry name" value="GNAT_dom"/>
</dbReference>
<evidence type="ECO:0000313" key="3">
    <source>
        <dbReference type="Proteomes" id="UP000190135"/>
    </source>
</evidence>
<keyword evidence="3" id="KW-1185">Reference proteome</keyword>
<feature type="domain" description="N-acetyltransferase" evidence="1">
    <location>
        <begin position="13"/>
        <end position="160"/>
    </location>
</feature>
<evidence type="ECO:0000313" key="2">
    <source>
        <dbReference type="EMBL" id="SJZ87685.1"/>
    </source>
</evidence>
<evidence type="ECO:0000259" key="1">
    <source>
        <dbReference type="PROSITE" id="PS51186"/>
    </source>
</evidence>
<dbReference type="STRING" id="1365950.SAMN05428963_103387"/>
<name>A0A1T4P7Y2_9HYPH</name>